<dbReference type="GeneID" id="63837557"/>
<comment type="caution">
    <text evidence="2">The sequence shown here is derived from an EMBL/GenBank/DDBJ whole genome shotgun (WGS) entry which is preliminary data.</text>
</comment>
<dbReference type="AlphaFoldDB" id="A0A9P5CPU8"/>
<gene>
    <name evidence="2" type="ORF">M406DRAFT_329445</name>
</gene>
<organism evidence="2 3">
    <name type="scientific">Cryphonectria parasitica (strain ATCC 38755 / EP155)</name>
    <dbReference type="NCBI Taxonomy" id="660469"/>
    <lineage>
        <taxon>Eukaryota</taxon>
        <taxon>Fungi</taxon>
        <taxon>Dikarya</taxon>
        <taxon>Ascomycota</taxon>
        <taxon>Pezizomycotina</taxon>
        <taxon>Sordariomycetes</taxon>
        <taxon>Sordariomycetidae</taxon>
        <taxon>Diaporthales</taxon>
        <taxon>Cryphonectriaceae</taxon>
        <taxon>Cryphonectria-Endothia species complex</taxon>
        <taxon>Cryphonectria</taxon>
    </lineage>
</organism>
<dbReference type="RefSeq" id="XP_040776507.1">
    <property type="nucleotide sequence ID" value="XM_040920428.1"/>
</dbReference>
<keyword evidence="3" id="KW-1185">Reference proteome</keyword>
<reference evidence="2" key="1">
    <citation type="journal article" date="2020" name="Phytopathology">
        <title>Genome sequence of the chestnut blight fungus Cryphonectria parasitica EP155: A fundamental resource for an archetypical invasive plant pathogen.</title>
        <authorList>
            <person name="Crouch J.A."/>
            <person name="Dawe A."/>
            <person name="Aerts A."/>
            <person name="Barry K."/>
            <person name="Churchill A.C.L."/>
            <person name="Grimwood J."/>
            <person name="Hillman B."/>
            <person name="Milgroom M.G."/>
            <person name="Pangilinan J."/>
            <person name="Smith M."/>
            <person name="Salamov A."/>
            <person name="Schmutz J."/>
            <person name="Yadav J."/>
            <person name="Grigoriev I.V."/>
            <person name="Nuss D."/>
        </authorList>
    </citation>
    <scope>NUCLEOTIDE SEQUENCE</scope>
    <source>
        <strain evidence="2">EP155</strain>
    </source>
</reference>
<protein>
    <submittedName>
        <fullName evidence="2">Uncharacterized protein</fullName>
    </submittedName>
</protein>
<keyword evidence="1" id="KW-1133">Transmembrane helix</keyword>
<evidence type="ECO:0000313" key="2">
    <source>
        <dbReference type="EMBL" id="KAF3765546.1"/>
    </source>
</evidence>
<keyword evidence="1" id="KW-0472">Membrane</keyword>
<accession>A0A9P5CPU8</accession>
<name>A0A9P5CPU8_CRYP1</name>
<proteinExistence type="predicted"/>
<dbReference type="EMBL" id="MU032347">
    <property type="protein sequence ID" value="KAF3765546.1"/>
    <property type="molecule type" value="Genomic_DNA"/>
</dbReference>
<evidence type="ECO:0000256" key="1">
    <source>
        <dbReference type="SAM" id="Phobius"/>
    </source>
</evidence>
<keyword evidence="1" id="KW-0812">Transmembrane</keyword>
<evidence type="ECO:0000313" key="3">
    <source>
        <dbReference type="Proteomes" id="UP000803844"/>
    </source>
</evidence>
<sequence>MAQLAAGSTAKDLNGPAAQMNPWEVFTIHCTVIGRASQLLTNQNIHAFPVSIVIGHNWESILYLLWFVLRNIRHFRVTISPRGSLQLAYELTHVAIYAAGIQ</sequence>
<feature type="transmembrane region" description="Helical" evidence="1">
    <location>
        <begin position="47"/>
        <end position="69"/>
    </location>
</feature>
<dbReference type="Proteomes" id="UP000803844">
    <property type="component" value="Unassembled WGS sequence"/>
</dbReference>